<feature type="transmembrane region" description="Helical" evidence="9">
    <location>
        <begin position="226"/>
        <end position="244"/>
    </location>
</feature>
<evidence type="ECO:0000259" key="10">
    <source>
        <dbReference type="Pfam" id="PF01694"/>
    </source>
</evidence>
<evidence type="ECO:0000256" key="1">
    <source>
        <dbReference type="ARBA" id="ARBA00004141"/>
    </source>
</evidence>
<reference evidence="12 13" key="1">
    <citation type="submission" date="2017-03" db="EMBL/GenBank/DDBJ databases">
        <title>Genome sequencing of Shewanella japonica KCTC 22435.</title>
        <authorList>
            <person name="Kim K.M."/>
        </authorList>
    </citation>
    <scope>NUCLEOTIDE SEQUENCE [LARGE SCALE GENOMIC DNA]</scope>
    <source>
        <strain evidence="12 13">KCTC 22435</strain>
    </source>
</reference>
<keyword evidence="6" id="KW-0378">Hydrolase</keyword>
<comment type="similarity">
    <text evidence="2">Belongs to the peptidase S54 family.</text>
</comment>
<evidence type="ECO:0000313" key="12">
    <source>
        <dbReference type="EMBL" id="ARD20400.1"/>
    </source>
</evidence>
<evidence type="ECO:0000256" key="5">
    <source>
        <dbReference type="ARBA" id="ARBA00022692"/>
    </source>
</evidence>
<accession>A0ABN4YBZ2</accession>
<feature type="transmembrane region" description="Helical" evidence="9">
    <location>
        <begin position="250"/>
        <end position="272"/>
    </location>
</feature>
<protein>
    <submittedName>
        <fullName evidence="12">Rhomboid family intramembrane serine protease GlpG</fullName>
    </submittedName>
</protein>
<dbReference type="Pfam" id="PF12122">
    <property type="entry name" value="Rhomboid_N"/>
    <property type="match status" value="1"/>
</dbReference>
<evidence type="ECO:0000256" key="4">
    <source>
        <dbReference type="ARBA" id="ARBA00022519"/>
    </source>
</evidence>
<dbReference type="SUPFAM" id="SSF144091">
    <property type="entry name" value="Rhomboid-like"/>
    <property type="match status" value="1"/>
</dbReference>
<feature type="domain" description="Peptidase S54 rhomboid" evidence="10">
    <location>
        <begin position="139"/>
        <end position="275"/>
    </location>
</feature>
<evidence type="ECO:0000256" key="7">
    <source>
        <dbReference type="ARBA" id="ARBA00022989"/>
    </source>
</evidence>
<dbReference type="Gene3D" id="3.30.70.2350">
    <property type="match status" value="1"/>
</dbReference>
<keyword evidence="3" id="KW-1003">Cell membrane</keyword>
<dbReference type="InterPro" id="IPR050925">
    <property type="entry name" value="Rhomboid_protease_S54"/>
</dbReference>
<dbReference type="PANTHER" id="PTHR43731:SF14">
    <property type="entry name" value="PRESENILIN-ASSOCIATED RHOMBOID-LIKE PROTEIN, MITOCHONDRIAL"/>
    <property type="match status" value="1"/>
</dbReference>
<keyword evidence="8 9" id="KW-0472">Membrane</keyword>
<feature type="transmembrane region" description="Helical" evidence="9">
    <location>
        <begin position="178"/>
        <end position="196"/>
    </location>
</feature>
<feature type="transmembrane region" description="Helical" evidence="9">
    <location>
        <begin position="99"/>
        <end position="123"/>
    </location>
</feature>
<evidence type="ECO:0000256" key="6">
    <source>
        <dbReference type="ARBA" id="ARBA00022801"/>
    </source>
</evidence>
<evidence type="ECO:0000256" key="2">
    <source>
        <dbReference type="ARBA" id="ARBA00009045"/>
    </source>
</evidence>
<evidence type="ECO:0000256" key="8">
    <source>
        <dbReference type="ARBA" id="ARBA00023136"/>
    </source>
</evidence>
<keyword evidence="4" id="KW-0997">Cell inner membrane</keyword>
<organism evidence="12 13">
    <name type="scientific">Shewanella japonica</name>
    <dbReference type="NCBI Taxonomy" id="93973"/>
    <lineage>
        <taxon>Bacteria</taxon>
        <taxon>Pseudomonadati</taxon>
        <taxon>Pseudomonadota</taxon>
        <taxon>Gammaproteobacteria</taxon>
        <taxon>Alteromonadales</taxon>
        <taxon>Shewanellaceae</taxon>
        <taxon>Shewanella</taxon>
    </lineage>
</organism>
<dbReference type="Gene3D" id="1.20.1540.10">
    <property type="entry name" value="Rhomboid-like"/>
    <property type="match status" value="1"/>
</dbReference>
<keyword evidence="13" id="KW-1185">Reference proteome</keyword>
<name>A0ABN4YBZ2_9GAMM</name>
<feature type="transmembrane region" description="Helical" evidence="9">
    <location>
        <begin position="202"/>
        <end position="219"/>
    </location>
</feature>
<dbReference type="Proteomes" id="UP000191820">
    <property type="component" value="Chromosome"/>
</dbReference>
<evidence type="ECO:0000256" key="9">
    <source>
        <dbReference type="SAM" id="Phobius"/>
    </source>
</evidence>
<evidence type="ECO:0000256" key="3">
    <source>
        <dbReference type="ARBA" id="ARBA00022475"/>
    </source>
</evidence>
<dbReference type="NCBIfam" id="TIGR04239">
    <property type="entry name" value="rhombo_GlpG"/>
    <property type="match status" value="1"/>
</dbReference>
<dbReference type="Pfam" id="PF01694">
    <property type="entry name" value="Rhomboid"/>
    <property type="match status" value="1"/>
</dbReference>
<dbReference type="PANTHER" id="PTHR43731">
    <property type="entry name" value="RHOMBOID PROTEASE"/>
    <property type="match status" value="1"/>
</dbReference>
<comment type="subcellular location">
    <subcellularLocation>
        <location evidence="1">Membrane</location>
        <topology evidence="1">Multi-pass membrane protein</topology>
    </subcellularLocation>
</comment>
<proteinExistence type="inferred from homology"/>
<sequence>MIEIGQLPHARAAQAFIDYLKGLDIECVPVVTANGVSLVVYDETKAEQAKHEFELFRQNPYQKKYLEASWDNGSTQTKLDYGSSSLGLVQQFITGAGPLTLITFFICMVVFAAMNLGFANHVFSALSFFGAVPGSDFSQVWRAFTPSLMHFSAMHLIFNLLWWWYLGGKIETKLGTRPLLILLVVAGTLPSLVQYMMTGPNFGGLSGVVYAVVGYTWIMGQRKPDAGIGLPNSYMTFMLIWLVLGFTDLLGMPIANGAHIGGLLVGLAQGFFDSQRQSNTRVDQ</sequence>
<evidence type="ECO:0000259" key="11">
    <source>
        <dbReference type="Pfam" id="PF12122"/>
    </source>
</evidence>
<gene>
    <name evidence="12" type="ORF">SJ2017_0051</name>
</gene>
<dbReference type="RefSeq" id="WP_080914518.1">
    <property type="nucleotide sequence ID" value="NZ_CANMJJ010000049.1"/>
</dbReference>
<dbReference type="InterPro" id="IPR038236">
    <property type="entry name" value="GlpG_N_sf"/>
</dbReference>
<dbReference type="GO" id="GO:0006508">
    <property type="term" value="P:proteolysis"/>
    <property type="evidence" value="ECO:0007669"/>
    <property type="project" value="UniProtKB-KW"/>
</dbReference>
<dbReference type="InterPro" id="IPR023662">
    <property type="entry name" value="Rhomboid_protease_GlpG"/>
</dbReference>
<dbReference type="GO" id="GO:0008233">
    <property type="term" value="F:peptidase activity"/>
    <property type="evidence" value="ECO:0007669"/>
    <property type="project" value="UniProtKB-KW"/>
</dbReference>
<dbReference type="InterPro" id="IPR022732">
    <property type="entry name" value="Peptidase_S54_GlpG_N"/>
</dbReference>
<keyword evidence="12" id="KW-0645">Protease</keyword>
<dbReference type="EMBL" id="CP020472">
    <property type="protein sequence ID" value="ARD20400.1"/>
    <property type="molecule type" value="Genomic_DNA"/>
</dbReference>
<evidence type="ECO:0000313" key="13">
    <source>
        <dbReference type="Proteomes" id="UP000191820"/>
    </source>
</evidence>
<keyword evidence="7 9" id="KW-1133">Transmembrane helix</keyword>
<dbReference type="InterPro" id="IPR035952">
    <property type="entry name" value="Rhomboid-like_sf"/>
</dbReference>
<feature type="domain" description="Peptidase S54 GlpG peptidase N-terminal" evidence="11">
    <location>
        <begin position="1"/>
        <end position="84"/>
    </location>
</feature>
<feature type="transmembrane region" description="Helical" evidence="9">
    <location>
        <begin position="143"/>
        <end position="166"/>
    </location>
</feature>
<dbReference type="InterPro" id="IPR022764">
    <property type="entry name" value="Peptidase_S54_rhomboid_dom"/>
</dbReference>
<keyword evidence="5 9" id="KW-0812">Transmembrane</keyword>